<accession>A0ABV4I363</accession>
<feature type="transmembrane region" description="Helical" evidence="2">
    <location>
        <begin position="55"/>
        <end position="74"/>
    </location>
</feature>
<dbReference type="Proteomes" id="UP001566476">
    <property type="component" value="Unassembled WGS sequence"/>
</dbReference>
<name>A0ABV4I363_9ACTN</name>
<feature type="region of interest" description="Disordered" evidence="1">
    <location>
        <begin position="118"/>
        <end position="152"/>
    </location>
</feature>
<evidence type="ECO:0000313" key="4">
    <source>
        <dbReference type="Proteomes" id="UP001566476"/>
    </source>
</evidence>
<proteinExistence type="predicted"/>
<feature type="compositionally biased region" description="Low complexity" evidence="1">
    <location>
        <begin position="129"/>
        <end position="152"/>
    </location>
</feature>
<keyword evidence="4" id="KW-1185">Reference proteome</keyword>
<feature type="transmembrane region" description="Helical" evidence="2">
    <location>
        <begin position="86"/>
        <end position="108"/>
    </location>
</feature>
<dbReference type="InterPro" id="IPR008523">
    <property type="entry name" value="DUF805"/>
</dbReference>
<comment type="caution">
    <text evidence="3">The sequence shown here is derived from an EMBL/GenBank/DDBJ whole genome shotgun (WGS) entry which is preliminary data.</text>
</comment>
<dbReference type="RefSeq" id="WP_370719347.1">
    <property type="nucleotide sequence ID" value="NZ_JBGGTQ010000005.1"/>
</dbReference>
<keyword evidence="2" id="KW-1133">Transmembrane helix</keyword>
<dbReference type="Pfam" id="PF05656">
    <property type="entry name" value="DUF805"/>
    <property type="match status" value="1"/>
</dbReference>
<dbReference type="EMBL" id="JBGGTQ010000005">
    <property type="protein sequence ID" value="MEZ0493112.1"/>
    <property type="molecule type" value="Genomic_DNA"/>
</dbReference>
<organism evidence="3 4">
    <name type="scientific">Kineococcus mangrovi</name>
    <dbReference type="NCBI Taxonomy" id="1660183"/>
    <lineage>
        <taxon>Bacteria</taxon>
        <taxon>Bacillati</taxon>
        <taxon>Actinomycetota</taxon>
        <taxon>Actinomycetes</taxon>
        <taxon>Kineosporiales</taxon>
        <taxon>Kineosporiaceae</taxon>
        <taxon>Kineococcus</taxon>
    </lineage>
</organism>
<evidence type="ECO:0000256" key="1">
    <source>
        <dbReference type="SAM" id="MobiDB-lite"/>
    </source>
</evidence>
<dbReference type="PANTHER" id="PTHR34980">
    <property type="entry name" value="INNER MEMBRANE PROTEIN-RELATED-RELATED"/>
    <property type="match status" value="1"/>
</dbReference>
<reference evidence="3 4" key="1">
    <citation type="submission" date="2024-07" db="EMBL/GenBank/DDBJ databases">
        <authorList>
            <person name="Thanompreechachai J."/>
            <person name="Duangmal K."/>
        </authorList>
    </citation>
    <scope>NUCLEOTIDE SEQUENCE [LARGE SCALE GENOMIC DNA]</scope>
    <source>
        <strain evidence="3 4">TBRC 1896</strain>
    </source>
</reference>
<keyword evidence="2" id="KW-0812">Transmembrane</keyword>
<dbReference type="PANTHER" id="PTHR34980:SF2">
    <property type="entry name" value="INNER MEMBRANE PROTEIN YHAH-RELATED"/>
    <property type="match status" value="1"/>
</dbReference>
<feature type="transmembrane region" description="Helical" evidence="2">
    <location>
        <begin position="26"/>
        <end position="43"/>
    </location>
</feature>
<keyword evidence="2" id="KW-0472">Membrane</keyword>
<evidence type="ECO:0000313" key="3">
    <source>
        <dbReference type="EMBL" id="MEZ0493112.1"/>
    </source>
</evidence>
<protein>
    <submittedName>
        <fullName evidence="3">DUF805 domain-containing protein</fullName>
    </submittedName>
</protein>
<evidence type="ECO:0000256" key="2">
    <source>
        <dbReference type="SAM" id="Phobius"/>
    </source>
</evidence>
<sequence>MNVQTAVKTGFSKYVTFSGRARRSEYWYWTLFSFLAGAVASVLDTVAGTTTSSGSGLFGGLVGLALLLPGLAVTWRRLHDIDKSGLWFLTIFIPLAGIVFLVLLIVWACKDSQPGPNRFGPNPKGVDAGYGRFPGQPPQFGGPNQYGQPGQS</sequence>
<gene>
    <name evidence="3" type="ORF">AB2L28_12795</name>
</gene>